<evidence type="ECO:0000256" key="8">
    <source>
        <dbReference type="SAM" id="MobiDB-lite"/>
    </source>
</evidence>
<comment type="caution">
    <text evidence="10">The sequence shown here is derived from an EMBL/GenBank/DDBJ whole genome shotgun (WGS) entry which is preliminary data.</text>
</comment>
<keyword evidence="7" id="KW-0411">Iron-sulfur</keyword>
<dbReference type="PROSITE" id="PS51918">
    <property type="entry name" value="RADICAL_SAM"/>
    <property type="match status" value="1"/>
</dbReference>
<dbReference type="InterPro" id="IPR007197">
    <property type="entry name" value="rSAM"/>
</dbReference>
<gene>
    <name evidence="10" type="ORF">FM996_21540</name>
</gene>
<dbReference type="InterPro" id="IPR034466">
    <property type="entry name" value="Methyltransferase_Class_B"/>
</dbReference>
<dbReference type="Proteomes" id="UP000316781">
    <property type="component" value="Unassembled WGS sequence"/>
</dbReference>
<sequence>MRALLISGMGPEYPDNRLLRGSSFEALLDSDAAASRKRTFDLSTLRFRTEDGRVVPLLRARRDGGGARAAGGDAPSSERRPKAEKAQHLTTFTLESILSGAGVKFDTLSTEHIWKGVGAEPSGRRDTILLSTTFIWDRRTLRKAIAWIEQRFPDATLILGGQYSNLKFDQIMRDHRFVDFIIRGDAEFALPELLDKLDTGGDPGTVPNVVFRDRDGRLRLTQIAYIDLDQNPSPSPDGYSPIVPYESMRGCPFSCNFCSFPAASPLWRYKSADKIARDWEHYKIRHGAHYIKALDSTFTVPPTRLKELLPKLAAIDIQWEAYTRANSIKNVDLVRELEDSGCRSLFLGFESMSDTTLQYMDKKVTARANRIAHELLRESTIKHFVSFIVGYPGENPELFEETKMFLVNEFAGEFALYVCMLQDETMPVWRDAERFDLQVHDPSGEARIWSHSGMDSETAVRLQQETLRDVRWKNDNAIFRSWQHDFESPLVSGKSRQENAAVEKLVDRLGMIGVDVEDDGRARCLEDRLVAELGVHGVTISSEDNASGR</sequence>
<evidence type="ECO:0000256" key="4">
    <source>
        <dbReference type="ARBA" id="ARBA00022691"/>
    </source>
</evidence>
<evidence type="ECO:0000256" key="5">
    <source>
        <dbReference type="ARBA" id="ARBA00022723"/>
    </source>
</evidence>
<dbReference type="GO" id="GO:0003824">
    <property type="term" value="F:catalytic activity"/>
    <property type="evidence" value="ECO:0007669"/>
    <property type="project" value="InterPro"/>
</dbReference>
<evidence type="ECO:0000256" key="1">
    <source>
        <dbReference type="ARBA" id="ARBA00001966"/>
    </source>
</evidence>
<evidence type="ECO:0000259" key="9">
    <source>
        <dbReference type="PROSITE" id="PS51918"/>
    </source>
</evidence>
<dbReference type="SFLD" id="SFLDG01082">
    <property type="entry name" value="B12-binding_domain_containing"/>
    <property type="match status" value="1"/>
</dbReference>
<reference evidence="10 11" key="1">
    <citation type="submission" date="2019-07" db="EMBL/GenBank/DDBJ databases">
        <title>Ln-dependent methylotrophs.</title>
        <authorList>
            <person name="Tani A."/>
        </authorList>
    </citation>
    <scope>NUCLEOTIDE SEQUENCE [LARGE SCALE GENOMIC DNA]</scope>
    <source>
        <strain evidence="10 11">SM89A</strain>
    </source>
</reference>
<dbReference type="GO" id="GO:0046872">
    <property type="term" value="F:metal ion binding"/>
    <property type="evidence" value="ECO:0007669"/>
    <property type="project" value="UniProtKB-KW"/>
</dbReference>
<evidence type="ECO:0000256" key="3">
    <source>
        <dbReference type="ARBA" id="ARBA00022679"/>
    </source>
</evidence>
<evidence type="ECO:0000256" key="7">
    <source>
        <dbReference type="ARBA" id="ARBA00023014"/>
    </source>
</evidence>
<dbReference type="SFLD" id="SFLDS00029">
    <property type="entry name" value="Radical_SAM"/>
    <property type="match status" value="1"/>
</dbReference>
<evidence type="ECO:0000256" key="6">
    <source>
        <dbReference type="ARBA" id="ARBA00023004"/>
    </source>
</evidence>
<keyword evidence="4" id="KW-0949">S-adenosyl-L-methionine</keyword>
<dbReference type="SMART" id="SM00729">
    <property type="entry name" value="Elp3"/>
    <property type="match status" value="1"/>
</dbReference>
<name>A0A549SCI6_METSR</name>
<protein>
    <submittedName>
        <fullName evidence="10">Radical SAM protein</fullName>
    </submittedName>
</protein>
<dbReference type="EMBL" id="VJMF01000139">
    <property type="protein sequence ID" value="TRL21717.1"/>
    <property type="molecule type" value="Genomic_DNA"/>
</dbReference>
<keyword evidence="6" id="KW-0408">Iron</keyword>
<dbReference type="Gene3D" id="3.80.30.20">
    <property type="entry name" value="tm_1862 like domain"/>
    <property type="match status" value="1"/>
</dbReference>
<keyword evidence="5" id="KW-0479">Metal-binding</keyword>
<feature type="region of interest" description="Disordered" evidence="8">
    <location>
        <begin position="63"/>
        <end position="83"/>
    </location>
</feature>
<dbReference type="Pfam" id="PF04055">
    <property type="entry name" value="Radical_SAM"/>
    <property type="match status" value="1"/>
</dbReference>
<comment type="cofactor">
    <cofactor evidence="1">
        <name>[4Fe-4S] cluster</name>
        <dbReference type="ChEBI" id="CHEBI:49883"/>
    </cofactor>
</comment>
<dbReference type="GO" id="GO:0005829">
    <property type="term" value="C:cytosol"/>
    <property type="evidence" value="ECO:0007669"/>
    <property type="project" value="TreeGrafter"/>
</dbReference>
<feature type="domain" description="Radical SAM core" evidence="9">
    <location>
        <begin position="237"/>
        <end position="469"/>
    </location>
</feature>
<dbReference type="GO" id="GO:0051539">
    <property type="term" value="F:4 iron, 4 sulfur cluster binding"/>
    <property type="evidence" value="ECO:0007669"/>
    <property type="project" value="UniProtKB-KW"/>
</dbReference>
<dbReference type="PANTHER" id="PTHR43409">
    <property type="entry name" value="ANAEROBIC MAGNESIUM-PROTOPORPHYRIN IX MONOMETHYL ESTER CYCLASE-RELATED"/>
    <property type="match status" value="1"/>
</dbReference>
<dbReference type="PANTHER" id="PTHR43409:SF7">
    <property type="entry name" value="BLL1977 PROTEIN"/>
    <property type="match status" value="1"/>
</dbReference>
<dbReference type="InterPro" id="IPR023404">
    <property type="entry name" value="rSAM_horseshoe"/>
</dbReference>
<dbReference type="SUPFAM" id="SSF102114">
    <property type="entry name" value="Radical SAM enzymes"/>
    <property type="match status" value="1"/>
</dbReference>
<proteinExistence type="predicted"/>
<accession>A0A549SCI6</accession>
<dbReference type="AlphaFoldDB" id="A0A549SCI6"/>
<dbReference type="InterPro" id="IPR006638">
    <property type="entry name" value="Elp3/MiaA/NifB-like_rSAM"/>
</dbReference>
<evidence type="ECO:0000313" key="11">
    <source>
        <dbReference type="Proteomes" id="UP000316781"/>
    </source>
</evidence>
<dbReference type="InterPro" id="IPR051198">
    <property type="entry name" value="BchE-like"/>
</dbReference>
<keyword evidence="2" id="KW-0489">Methyltransferase</keyword>
<dbReference type="SFLD" id="SFLDG01123">
    <property type="entry name" value="methyltransferase_(Class_B)"/>
    <property type="match status" value="1"/>
</dbReference>
<organism evidence="10 11">
    <name type="scientific">Methylosinus sporium</name>
    <dbReference type="NCBI Taxonomy" id="428"/>
    <lineage>
        <taxon>Bacteria</taxon>
        <taxon>Pseudomonadati</taxon>
        <taxon>Pseudomonadota</taxon>
        <taxon>Alphaproteobacteria</taxon>
        <taxon>Hyphomicrobiales</taxon>
        <taxon>Methylocystaceae</taxon>
        <taxon>Methylosinus</taxon>
    </lineage>
</organism>
<keyword evidence="3" id="KW-0808">Transferase</keyword>
<evidence type="ECO:0000313" key="10">
    <source>
        <dbReference type="EMBL" id="TRL21717.1"/>
    </source>
</evidence>
<dbReference type="Gene3D" id="3.40.50.280">
    <property type="entry name" value="Cobalamin-binding domain"/>
    <property type="match status" value="1"/>
</dbReference>
<dbReference type="InterPro" id="IPR058240">
    <property type="entry name" value="rSAM_sf"/>
</dbReference>
<evidence type="ECO:0000256" key="2">
    <source>
        <dbReference type="ARBA" id="ARBA00022603"/>
    </source>
</evidence>